<name>A0A0A1Z5H2_PSEFL</name>
<dbReference type="RefSeq" id="WP_038842824.1">
    <property type="nucleotide sequence ID" value="NZ_ASGY01000023.1"/>
</dbReference>
<organism evidence="1 2">
    <name type="scientific">Pseudomonas fluorescens LMG 5329</name>
    <dbReference type="NCBI Taxonomy" id="1324332"/>
    <lineage>
        <taxon>Bacteria</taxon>
        <taxon>Pseudomonadati</taxon>
        <taxon>Pseudomonadota</taxon>
        <taxon>Gammaproteobacteria</taxon>
        <taxon>Pseudomonadales</taxon>
        <taxon>Pseudomonadaceae</taxon>
        <taxon>Pseudomonas</taxon>
    </lineage>
</organism>
<evidence type="ECO:0000313" key="2">
    <source>
        <dbReference type="Proteomes" id="UP000030060"/>
    </source>
</evidence>
<dbReference type="AlphaFoldDB" id="A0A0A1Z5H2"/>
<accession>A0A0A1Z5H2</accession>
<evidence type="ECO:0000313" key="1">
    <source>
        <dbReference type="EMBL" id="KGE69468.1"/>
    </source>
</evidence>
<protein>
    <submittedName>
        <fullName evidence="1">Uncharacterized protein</fullName>
    </submittedName>
</protein>
<dbReference type="EMBL" id="ASGY01000023">
    <property type="protein sequence ID" value="KGE69468.1"/>
    <property type="molecule type" value="Genomic_DNA"/>
</dbReference>
<reference evidence="1 2" key="1">
    <citation type="journal article" date="2013" name="Genome Announc.">
        <title>Draft Genome Sequence of Pseudomonas fluorescens LMG 5329, a White Line-Inducing Principle-Producing Bioindicator for the Mushroom Pathogen Pseudomonas tolaasii.</title>
        <authorList>
            <person name="Ghequire M.G."/>
            <person name="Rokni-Zadeh H."/>
            <person name="Zarrineh P."/>
            <person name="De Mot R."/>
        </authorList>
    </citation>
    <scope>NUCLEOTIDE SEQUENCE [LARGE SCALE GENOMIC DNA]</scope>
    <source>
        <strain evidence="1 2">LMG 5329</strain>
    </source>
</reference>
<sequence>MEFYKSFASEVMRNRKKADSEFNNFFMEASPDNWNDEEFFRLSVNKELTNMFDQEHAKTVQQSLKTTIDFFT</sequence>
<dbReference type="Proteomes" id="UP000030060">
    <property type="component" value="Unassembled WGS sequence"/>
</dbReference>
<proteinExistence type="predicted"/>
<gene>
    <name evidence="1" type="ORF">K814_0102950</name>
</gene>
<comment type="caution">
    <text evidence="1">The sequence shown here is derived from an EMBL/GenBank/DDBJ whole genome shotgun (WGS) entry which is preliminary data.</text>
</comment>